<protein>
    <submittedName>
        <fullName evidence="6">Chromosome undetermined SCAF10575, whole genome shotgun sequence</fullName>
    </submittedName>
</protein>
<feature type="transmembrane region" description="Helical" evidence="5">
    <location>
        <begin position="201"/>
        <end position="222"/>
    </location>
</feature>
<dbReference type="KEGG" id="tng:GSTEN00008795G001"/>
<proteinExistence type="predicted"/>
<evidence type="ECO:0000256" key="2">
    <source>
        <dbReference type="ARBA" id="ARBA00023136"/>
    </source>
</evidence>
<dbReference type="PANTHER" id="PTHR12652">
    <property type="entry name" value="PEROXISOMAL BIOGENESIS FACTOR 11"/>
    <property type="match status" value="1"/>
</dbReference>
<organism evidence="6">
    <name type="scientific">Tetraodon nigroviridis</name>
    <name type="common">Spotted green pufferfish</name>
    <name type="synonym">Chelonodon nigroviridis</name>
    <dbReference type="NCBI Taxonomy" id="99883"/>
    <lineage>
        <taxon>Eukaryota</taxon>
        <taxon>Metazoa</taxon>
        <taxon>Chordata</taxon>
        <taxon>Craniata</taxon>
        <taxon>Vertebrata</taxon>
        <taxon>Euteleostomi</taxon>
        <taxon>Actinopterygii</taxon>
        <taxon>Neopterygii</taxon>
        <taxon>Teleostei</taxon>
        <taxon>Neoteleostei</taxon>
        <taxon>Acanthomorphata</taxon>
        <taxon>Eupercaria</taxon>
        <taxon>Tetraodontiformes</taxon>
        <taxon>Tetradontoidea</taxon>
        <taxon>Tetraodontidae</taxon>
        <taxon>Tetraodon</taxon>
    </lineage>
</organism>
<reference evidence="6" key="1">
    <citation type="journal article" date="2004" name="Nature">
        <title>Genome duplication in the teleost fish Tetraodon nigroviridis reveals the early vertebrate proto-karyotype.</title>
        <authorList>
            <person name="Jaillon O."/>
            <person name="Aury J.-M."/>
            <person name="Brunet F."/>
            <person name="Petit J.-L."/>
            <person name="Stange-Thomann N."/>
            <person name="Mauceli E."/>
            <person name="Bouneau L."/>
            <person name="Fischer C."/>
            <person name="Ozouf-Costaz C."/>
            <person name="Bernot A."/>
            <person name="Nicaud S."/>
            <person name="Jaffe D."/>
            <person name="Fisher S."/>
            <person name="Lutfalla G."/>
            <person name="Dossat C."/>
            <person name="Segurens B."/>
            <person name="Dasilva C."/>
            <person name="Salanoubat M."/>
            <person name="Levy M."/>
            <person name="Boudet N."/>
            <person name="Castellano S."/>
            <person name="Anthouard V."/>
            <person name="Jubin C."/>
            <person name="Castelli V."/>
            <person name="Katinka M."/>
            <person name="Vacherie B."/>
            <person name="Biemont C."/>
            <person name="Skalli Z."/>
            <person name="Cattolico L."/>
            <person name="Poulain J."/>
            <person name="De Berardinis V."/>
            <person name="Cruaud C."/>
            <person name="Duprat S."/>
            <person name="Brottier P."/>
            <person name="Coutanceau J.-P."/>
            <person name="Gouzy J."/>
            <person name="Parra G."/>
            <person name="Lardier G."/>
            <person name="Chapple C."/>
            <person name="McKernan K.J."/>
            <person name="McEwan P."/>
            <person name="Bosak S."/>
            <person name="Kellis M."/>
            <person name="Volff J.-N."/>
            <person name="Guigo R."/>
            <person name="Zody M.C."/>
            <person name="Mesirov J."/>
            <person name="Lindblad-Toh K."/>
            <person name="Birren B."/>
            <person name="Nusbaum C."/>
            <person name="Kahn D."/>
            <person name="Robinson-Rechavi M."/>
            <person name="Laudet V."/>
            <person name="Schachter V."/>
            <person name="Quetier F."/>
            <person name="Saurin W."/>
            <person name="Scarpelli C."/>
            <person name="Wincker P."/>
            <person name="Lander E.S."/>
            <person name="Weissenbach J."/>
            <person name="Roest Crollius H."/>
        </authorList>
    </citation>
    <scope>NUCLEOTIDE SEQUENCE [LARGE SCALE GENOMIC DNA]</scope>
</reference>
<evidence type="ECO:0000256" key="4">
    <source>
        <dbReference type="ARBA" id="ARBA00046271"/>
    </source>
</evidence>
<reference evidence="6" key="2">
    <citation type="submission" date="2004-02" db="EMBL/GenBank/DDBJ databases">
        <authorList>
            <consortium name="Genoscope"/>
            <consortium name="Whitehead Institute Centre for Genome Research"/>
        </authorList>
    </citation>
    <scope>NUCLEOTIDE SEQUENCE</scope>
</reference>
<name>Q4T1I3_TETNG</name>
<dbReference type="Pfam" id="PF05648">
    <property type="entry name" value="PEX11"/>
    <property type="match status" value="3"/>
</dbReference>
<evidence type="ECO:0000313" key="6">
    <source>
        <dbReference type="EMBL" id="CAF93249.1"/>
    </source>
</evidence>
<evidence type="ECO:0000256" key="1">
    <source>
        <dbReference type="ARBA" id="ARBA00022593"/>
    </source>
</evidence>
<accession>Q4T1I3</accession>
<comment type="subcellular location">
    <subcellularLocation>
        <location evidence="4">Peroxisome membrane</location>
    </subcellularLocation>
</comment>
<sequence length="226" mass="24455">MDAWVRFNAQSQAKERVFRAAQYACALIGYTLQRGGAGAHLHGSVKQLEAHISLTRKREWRAPAWPQRRARAPHACLCLSAAPGELAGGAGGGPEGVHLSDGVLRLCLTLTHLNRALFLACDHLLWAGRTGLLPSLDHSKWSHRSFSPARGLGVLPRPEALRLLVEVLYSNPPLLLDLLKNSCDIFIPLDRLGICRAGPGLVGACGLTSSVLSILAIIHPWLKLKP</sequence>
<evidence type="ECO:0000256" key="3">
    <source>
        <dbReference type="ARBA" id="ARBA00023140"/>
    </source>
</evidence>
<dbReference type="PANTHER" id="PTHR12652:SF7">
    <property type="entry name" value="PEROXISOMAL MEMBRANE PROTEIN 11B"/>
    <property type="match status" value="1"/>
</dbReference>
<keyword evidence="5" id="KW-1133">Transmembrane helix</keyword>
<gene>
    <name evidence="6" type="ORF">GSTENG00008795001</name>
</gene>
<dbReference type="GO" id="GO:0016559">
    <property type="term" value="P:peroxisome fission"/>
    <property type="evidence" value="ECO:0007669"/>
    <property type="project" value="InterPro"/>
</dbReference>
<keyword evidence="3" id="KW-0576">Peroxisome</keyword>
<dbReference type="GO" id="GO:0005778">
    <property type="term" value="C:peroxisomal membrane"/>
    <property type="evidence" value="ECO:0007669"/>
    <property type="project" value="UniProtKB-SubCell"/>
</dbReference>
<keyword evidence="2 5" id="KW-0472">Membrane</keyword>
<keyword evidence="1" id="KW-0962">Peroxisome biogenesis</keyword>
<dbReference type="EMBL" id="CAAE01010575">
    <property type="protein sequence ID" value="CAF93249.1"/>
    <property type="molecule type" value="Genomic_DNA"/>
</dbReference>
<dbReference type="OrthoDB" id="411017at2759"/>
<keyword evidence="5" id="KW-0812">Transmembrane</keyword>
<dbReference type="AlphaFoldDB" id="Q4T1I3"/>
<feature type="non-terminal residue" evidence="6">
    <location>
        <position position="226"/>
    </location>
</feature>
<evidence type="ECO:0000256" key="5">
    <source>
        <dbReference type="SAM" id="Phobius"/>
    </source>
</evidence>
<dbReference type="InterPro" id="IPR008733">
    <property type="entry name" value="PEX11"/>
</dbReference>